<accession>A0ABW4H936</accession>
<dbReference type="EMBL" id="JBHUDZ010000002">
    <property type="protein sequence ID" value="MFD1601898.1"/>
    <property type="molecule type" value="Genomic_DNA"/>
</dbReference>
<organism evidence="1 2">
    <name type="scientific">Flavobacterium artemisiae</name>
    <dbReference type="NCBI Taxonomy" id="2126556"/>
    <lineage>
        <taxon>Bacteria</taxon>
        <taxon>Pseudomonadati</taxon>
        <taxon>Bacteroidota</taxon>
        <taxon>Flavobacteriia</taxon>
        <taxon>Flavobacteriales</taxon>
        <taxon>Flavobacteriaceae</taxon>
        <taxon>Flavobacterium</taxon>
    </lineage>
</organism>
<reference evidence="2" key="1">
    <citation type="journal article" date="2019" name="Int. J. Syst. Evol. Microbiol.">
        <title>The Global Catalogue of Microorganisms (GCM) 10K type strain sequencing project: providing services to taxonomists for standard genome sequencing and annotation.</title>
        <authorList>
            <consortium name="The Broad Institute Genomics Platform"/>
            <consortium name="The Broad Institute Genome Sequencing Center for Infectious Disease"/>
            <person name="Wu L."/>
            <person name="Ma J."/>
        </authorList>
    </citation>
    <scope>NUCLEOTIDE SEQUENCE [LARGE SCALE GENOMIC DNA]</scope>
    <source>
        <strain evidence="2">CCUG 70865</strain>
    </source>
</reference>
<dbReference type="RefSeq" id="WP_379816327.1">
    <property type="nucleotide sequence ID" value="NZ_JBHUDZ010000002.1"/>
</dbReference>
<keyword evidence="2" id="KW-1185">Reference proteome</keyword>
<sequence>MREIKILLLSILLSVSFGNMYGQDTVRLTKKPKVILHSWYPEYKPSPKLKIGESKLLFTGSTIIGATSLRNNDIDLKTTNSNVKIEETLKSNDQFVITVNATEAKYIDFEVWLDLKSTTVLMKDAKGKWRNIKDLYSVKENRWLVDKIRLEVVK</sequence>
<evidence type="ECO:0000313" key="1">
    <source>
        <dbReference type="EMBL" id="MFD1601898.1"/>
    </source>
</evidence>
<gene>
    <name evidence="1" type="ORF">ACFSC2_04000</name>
</gene>
<proteinExistence type="predicted"/>
<name>A0ABW4H936_9FLAO</name>
<protein>
    <submittedName>
        <fullName evidence="1">Uncharacterized protein</fullName>
    </submittedName>
</protein>
<dbReference type="Proteomes" id="UP001597138">
    <property type="component" value="Unassembled WGS sequence"/>
</dbReference>
<comment type="caution">
    <text evidence="1">The sequence shown here is derived from an EMBL/GenBank/DDBJ whole genome shotgun (WGS) entry which is preliminary data.</text>
</comment>
<evidence type="ECO:0000313" key="2">
    <source>
        <dbReference type="Proteomes" id="UP001597138"/>
    </source>
</evidence>